<dbReference type="Gene3D" id="3.40.50.300">
    <property type="entry name" value="P-loop containing nucleotide triphosphate hydrolases"/>
    <property type="match status" value="1"/>
</dbReference>
<dbReference type="InterPro" id="IPR017871">
    <property type="entry name" value="ABC_transporter-like_CS"/>
</dbReference>
<dbReference type="PROSITE" id="PS50893">
    <property type="entry name" value="ABC_TRANSPORTER_2"/>
    <property type="match status" value="1"/>
</dbReference>
<keyword evidence="5" id="KW-1185">Reference proteome</keyword>
<evidence type="ECO:0000256" key="1">
    <source>
        <dbReference type="ARBA" id="ARBA00022741"/>
    </source>
</evidence>
<name>C6HY69_9BACT</name>
<dbReference type="Pfam" id="PF00005">
    <property type="entry name" value="ABC_tran"/>
    <property type="match status" value="1"/>
</dbReference>
<dbReference type="GO" id="GO:0005524">
    <property type="term" value="F:ATP binding"/>
    <property type="evidence" value="ECO:0007669"/>
    <property type="project" value="UniProtKB-KW"/>
</dbReference>
<dbReference type="PANTHER" id="PTHR43582:SF2">
    <property type="entry name" value="LINEARMYCIN RESISTANCE ATP-BINDING PROTEIN LNRL"/>
    <property type="match status" value="1"/>
</dbReference>
<feature type="domain" description="ABC transporter" evidence="3">
    <location>
        <begin position="2"/>
        <end position="236"/>
    </location>
</feature>
<keyword evidence="1" id="KW-0547">Nucleotide-binding</keyword>
<evidence type="ECO:0000256" key="2">
    <source>
        <dbReference type="ARBA" id="ARBA00022840"/>
    </source>
</evidence>
<dbReference type="PANTHER" id="PTHR43582">
    <property type="entry name" value="LINEARMYCIN RESISTANCE ATP-BINDING PROTEIN LNRL"/>
    <property type="match status" value="1"/>
</dbReference>
<evidence type="ECO:0000313" key="4">
    <source>
        <dbReference type="EMBL" id="EES52420.1"/>
    </source>
</evidence>
<dbReference type="SUPFAM" id="SSF52540">
    <property type="entry name" value="P-loop containing nucleoside triphosphate hydrolases"/>
    <property type="match status" value="1"/>
</dbReference>
<protein>
    <submittedName>
        <fullName evidence="4">ABC transporter ATP-binding protein</fullName>
    </submittedName>
</protein>
<dbReference type="GO" id="GO:0016887">
    <property type="term" value="F:ATP hydrolysis activity"/>
    <property type="evidence" value="ECO:0007669"/>
    <property type="project" value="InterPro"/>
</dbReference>
<accession>C6HY69</accession>
<dbReference type="AlphaFoldDB" id="C6HY69"/>
<dbReference type="EMBL" id="GG693877">
    <property type="protein sequence ID" value="EES52420.1"/>
    <property type="molecule type" value="Genomic_DNA"/>
</dbReference>
<dbReference type="InterPro" id="IPR003439">
    <property type="entry name" value="ABC_transporter-like_ATP-bd"/>
</dbReference>
<gene>
    <name evidence="4" type="ORF">UBAL3_94170027</name>
</gene>
<dbReference type="InterPro" id="IPR027417">
    <property type="entry name" value="P-loop_NTPase"/>
</dbReference>
<dbReference type="InterPro" id="IPR003593">
    <property type="entry name" value="AAA+_ATPase"/>
</dbReference>
<organism evidence="4 5">
    <name type="scientific">Leptospirillum ferrodiazotrophum</name>
    <dbReference type="NCBI Taxonomy" id="412449"/>
    <lineage>
        <taxon>Bacteria</taxon>
        <taxon>Pseudomonadati</taxon>
        <taxon>Nitrospirota</taxon>
        <taxon>Nitrospiria</taxon>
        <taxon>Nitrospirales</taxon>
        <taxon>Nitrospiraceae</taxon>
        <taxon>Leptospirillum</taxon>
    </lineage>
</organism>
<dbReference type="PROSITE" id="PS00211">
    <property type="entry name" value="ABC_TRANSPORTER_1"/>
    <property type="match status" value="1"/>
</dbReference>
<sequence length="321" mass="36081">MIEAKNLKKIYRSRRGDRVAVDGISFTVGEGEFFSFLGPNGAGKTTTIQMMVALLAPTSGEIIIDGLNVVTSPHEVRQRIGIIFQDPSLDDRLTAWENLEFHGRLYGIDSRTRNKRSNFLLDVMGISERRNDLVRTFSGGMKRRLEIARGLLHSPRLLILDEPTLGLDPHSRRSVWEYIHRVRREVGMTVFLTTHYLEEADSSDRVAIMSSGKIVAQGTPDRLKKDLSSEMLSVETENPDSLNAYLISHYSSLEGQIRREGDGTLLFPLPPGLDLSPWDLLRSIPLPIREASVRRPNLDDVFIYHTGSGLKSENADKRGGR</sequence>
<dbReference type="Proteomes" id="UP000009374">
    <property type="component" value="Unassembled WGS sequence"/>
</dbReference>
<reference evidence="4 5" key="1">
    <citation type="journal article" date="2009" name="Appl. Environ. Microbiol.">
        <title>Community genomic and proteomic analyses of chemoautotrophic iron-oxidizing "Leptospirillum rubarum" (Group II) and "Leptospirillum ferrodiazotrophum" (Group III) bacteria in acid mine drainage biofilms.</title>
        <authorList>
            <person name="Goltsman D.S."/>
            <person name="Denef V.J."/>
            <person name="Singer S.W."/>
            <person name="VerBerkmoes N.C."/>
            <person name="Lefsrud M."/>
            <person name="Mueller R.S."/>
            <person name="Dick G.J."/>
            <person name="Sun C.L."/>
            <person name="Wheeler K.E."/>
            <person name="Zemla A."/>
            <person name="Baker B.J."/>
            <person name="Hauser L."/>
            <person name="Land M."/>
            <person name="Shah M.B."/>
            <person name="Thelen M.P."/>
            <person name="Hettich R.L."/>
            <person name="Banfield J.F."/>
        </authorList>
    </citation>
    <scope>NUCLEOTIDE SEQUENCE [LARGE SCALE GENOMIC DNA]</scope>
</reference>
<evidence type="ECO:0000313" key="5">
    <source>
        <dbReference type="Proteomes" id="UP000009374"/>
    </source>
</evidence>
<keyword evidence="2 4" id="KW-0067">ATP-binding</keyword>
<proteinExistence type="predicted"/>
<evidence type="ECO:0000259" key="3">
    <source>
        <dbReference type="PROSITE" id="PS50893"/>
    </source>
</evidence>
<dbReference type="SMART" id="SM00382">
    <property type="entry name" value="AAA"/>
    <property type="match status" value="1"/>
</dbReference>